<dbReference type="PANTHER" id="PTHR43394:SF1">
    <property type="entry name" value="ATP-BINDING CASSETTE SUB-FAMILY B MEMBER 10, MITOCHONDRIAL"/>
    <property type="match status" value="1"/>
</dbReference>
<dbReference type="GO" id="GO:0045454">
    <property type="term" value="P:cell redox homeostasis"/>
    <property type="evidence" value="ECO:0007669"/>
    <property type="project" value="InterPro"/>
</dbReference>
<keyword evidence="2 7" id="KW-0812">Transmembrane</keyword>
<dbReference type="GO" id="GO:0005524">
    <property type="term" value="F:ATP binding"/>
    <property type="evidence" value="ECO:0007669"/>
    <property type="project" value="UniProtKB-KW"/>
</dbReference>
<feature type="transmembrane region" description="Helical" evidence="7">
    <location>
        <begin position="292"/>
        <end position="318"/>
    </location>
</feature>
<dbReference type="InterPro" id="IPR014223">
    <property type="entry name" value="ABC_CydC/D"/>
</dbReference>
<feature type="domain" description="ABC transporter" evidence="8">
    <location>
        <begin position="350"/>
        <end position="584"/>
    </location>
</feature>
<accession>A0A3N0BJG8</accession>
<comment type="subcellular location">
    <subcellularLocation>
        <location evidence="1">Cell membrane</location>
        <topology evidence="1">Multi-pass membrane protein</topology>
    </subcellularLocation>
</comment>
<dbReference type="SUPFAM" id="SSF90123">
    <property type="entry name" value="ABC transporter transmembrane region"/>
    <property type="match status" value="1"/>
</dbReference>
<dbReference type="SMART" id="SM00382">
    <property type="entry name" value="AAA"/>
    <property type="match status" value="1"/>
</dbReference>
<dbReference type="PROSITE" id="PS00211">
    <property type="entry name" value="ABC_TRANSPORTER_1"/>
    <property type="match status" value="1"/>
</dbReference>
<organism evidence="10 11">
    <name type="scientific">Paraeggerthella hongkongensis</name>
    <dbReference type="NCBI Taxonomy" id="230658"/>
    <lineage>
        <taxon>Bacteria</taxon>
        <taxon>Bacillati</taxon>
        <taxon>Actinomycetota</taxon>
        <taxon>Coriobacteriia</taxon>
        <taxon>Eggerthellales</taxon>
        <taxon>Eggerthellaceae</taxon>
        <taxon>Paraeggerthella</taxon>
    </lineage>
</organism>
<sequence>MSGVDAKGARTMRRTWREDRWVVPFFKRYRKVLALALFLGFATFAFAAGLMFTSGFLISGAAGVPESILALNLPLIFVRIFGIGKPLLHYLERLCSHDWVLRMTSDLRLKLYRSLEKDALFFRATHRTGDVLGLLSEDIGHLQNLYLRTVFPTVIAWTLWFALVAAAGFFSPFLACMLLVMLGSAVLLLPAVSVLACGARRMRYKALRNDLYAELTDNVLGVSDWVFSQRGDEYLTRYRAAERSMRELAAAEERFARRRDVALQVLFAVTAALLLVWAGSHFGGRGADTANWIAAFVLGFFPLIDAFAPLSASAVDAFSYGDSLERLNELPDADERASKQAARPRTPLDMLVEGVTYAYPGSARPVLKGMQLEVPAGQKVAILGRSGAGKSTLASLMRGDLAPDEGRVTLGGVPTCDLGDDVCAYIGVIQQRVYLFNMTLLENVRIGRPDASVHEVRNVLAQVGLREMVDRLPDGLHTMVDEAGLRFSGGERQRIALARVLLQDAPVVILDEPCVGLDPLTEQALLSTLFKTLADRTVIMITHHLLGASACDRVVFVEDGRAVLDGAPCELERTSSRYRGLLAFDRGRRPQDVDGPREG</sequence>
<dbReference type="PROSITE" id="PS50893">
    <property type="entry name" value="ABC_TRANSPORTER_2"/>
    <property type="match status" value="1"/>
</dbReference>
<proteinExistence type="predicted"/>
<dbReference type="Proteomes" id="UP000278632">
    <property type="component" value="Unassembled WGS sequence"/>
</dbReference>
<keyword evidence="3" id="KW-0547">Nucleotide-binding</keyword>
<dbReference type="GO" id="GO:0016887">
    <property type="term" value="F:ATP hydrolysis activity"/>
    <property type="evidence" value="ECO:0007669"/>
    <property type="project" value="InterPro"/>
</dbReference>
<feature type="transmembrane region" description="Helical" evidence="7">
    <location>
        <begin position="172"/>
        <end position="198"/>
    </location>
</feature>
<protein>
    <submittedName>
        <fullName evidence="10">Thiol reductant ABC exporter subunit CydC</fullName>
    </submittedName>
</protein>
<keyword evidence="5 7" id="KW-1133">Transmembrane helix</keyword>
<evidence type="ECO:0000256" key="7">
    <source>
        <dbReference type="SAM" id="Phobius"/>
    </source>
</evidence>
<gene>
    <name evidence="10" type="primary">cydC</name>
    <name evidence="10" type="ORF">DMP08_02090</name>
</gene>
<feature type="transmembrane region" description="Helical" evidence="7">
    <location>
        <begin position="261"/>
        <end position="280"/>
    </location>
</feature>
<evidence type="ECO:0000256" key="4">
    <source>
        <dbReference type="ARBA" id="ARBA00022840"/>
    </source>
</evidence>
<evidence type="ECO:0000256" key="3">
    <source>
        <dbReference type="ARBA" id="ARBA00022741"/>
    </source>
</evidence>
<dbReference type="GO" id="GO:0005886">
    <property type="term" value="C:plasma membrane"/>
    <property type="evidence" value="ECO:0007669"/>
    <property type="project" value="UniProtKB-SubCell"/>
</dbReference>
<dbReference type="CDD" id="cd03247">
    <property type="entry name" value="ABCC_cytochrome_bd"/>
    <property type="match status" value="1"/>
</dbReference>
<dbReference type="InterPro" id="IPR027417">
    <property type="entry name" value="P-loop_NTPase"/>
</dbReference>
<dbReference type="InterPro" id="IPR011527">
    <property type="entry name" value="ABC1_TM_dom"/>
</dbReference>
<name>A0A3N0BJG8_9ACTN</name>
<dbReference type="Gene3D" id="1.20.1560.10">
    <property type="entry name" value="ABC transporter type 1, transmembrane domain"/>
    <property type="match status" value="1"/>
</dbReference>
<evidence type="ECO:0000256" key="6">
    <source>
        <dbReference type="ARBA" id="ARBA00023136"/>
    </source>
</evidence>
<dbReference type="InterPro" id="IPR003593">
    <property type="entry name" value="AAA+_ATPase"/>
</dbReference>
<feature type="transmembrane region" description="Helical" evidence="7">
    <location>
        <begin position="145"/>
        <end position="166"/>
    </location>
</feature>
<dbReference type="Gene3D" id="3.40.50.300">
    <property type="entry name" value="P-loop containing nucleotide triphosphate hydrolases"/>
    <property type="match status" value="1"/>
</dbReference>
<dbReference type="EMBL" id="QICD01000002">
    <property type="protein sequence ID" value="RNL48423.1"/>
    <property type="molecule type" value="Genomic_DNA"/>
</dbReference>
<dbReference type="OrthoDB" id="3237158at2"/>
<evidence type="ECO:0000259" key="9">
    <source>
        <dbReference type="PROSITE" id="PS50929"/>
    </source>
</evidence>
<dbReference type="SUPFAM" id="SSF52540">
    <property type="entry name" value="P-loop containing nucleoside triphosphate hydrolases"/>
    <property type="match status" value="1"/>
</dbReference>
<evidence type="ECO:0000313" key="10">
    <source>
        <dbReference type="EMBL" id="RNL48423.1"/>
    </source>
</evidence>
<dbReference type="GO" id="GO:0034775">
    <property type="term" value="P:glutathione transmembrane transport"/>
    <property type="evidence" value="ECO:0007669"/>
    <property type="project" value="InterPro"/>
</dbReference>
<dbReference type="NCBIfam" id="TIGR02868">
    <property type="entry name" value="CydC"/>
    <property type="match status" value="1"/>
</dbReference>
<dbReference type="Pfam" id="PF00005">
    <property type="entry name" value="ABC_tran"/>
    <property type="match status" value="1"/>
</dbReference>
<evidence type="ECO:0000256" key="5">
    <source>
        <dbReference type="ARBA" id="ARBA00022989"/>
    </source>
</evidence>
<evidence type="ECO:0000256" key="2">
    <source>
        <dbReference type="ARBA" id="ARBA00022692"/>
    </source>
</evidence>
<dbReference type="AlphaFoldDB" id="A0A3N0BJG8"/>
<keyword evidence="11" id="KW-1185">Reference proteome</keyword>
<keyword evidence="6 7" id="KW-0472">Membrane</keyword>
<evidence type="ECO:0000259" key="8">
    <source>
        <dbReference type="PROSITE" id="PS50893"/>
    </source>
</evidence>
<dbReference type="InterPro" id="IPR003439">
    <property type="entry name" value="ABC_transporter-like_ATP-bd"/>
</dbReference>
<dbReference type="PANTHER" id="PTHR43394">
    <property type="entry name" value="ATP-DEPENDENT PERMEASE MDL1, MITOCHONDRIAL"/>
    <property type="match status" value="1"/>
</dbReference>
<reference evidence="11" key="1">
    <citation type="submission" date="2018-05" db="EMBL/GenBank/DDBJ databases">
        <title>Genome Sequencing of selected type strains of the family Eggerthellaceae.</title>
        <authorList>
            <person name="Danylec N."/>
            <person name="Stoll D.A."/>
            <person name="Doetsch A."/>
            <person name="Huch M."/>
        </authorList>
    </citation>
    <scope>NUCLEOTIDE SEQUENCE [LARGE SCALE GENOMIC DNA]</scope>
    <source>
        <strain evidence="11">DSM 16106</strain>
    </source>
</reference>
<dbReference type="InterPro" id="IPR017871">
    <property type="entry name" value="ABC_transporter-like_CS"/>
</dbReference>
<feature type="transmembrane region" description="Helical" evidence="7">
    <location>
        <begin position="57"/>
        <end position="78"/>
    </location>
</feature>
<dbReference type="InterPro" id="IPR036640">
    <property type="entry name" value="ABC1_TM_sf"/>
</dbReference>
<dbReference type="Pfam" id="PF00664">
    <property type="entry name" value="ABC_membrane"/>
    <property type="match status" value="1"/>
</dbReference>
<feature type="domain" description="ABC transmembrane type-1" evidence="9">
    <location>
        <begin position="34"/>
        <end position="279"/>
    </location>
</feature>
<evidence type="ECO:0000256" key="1">
    <source>
        <dbReference type="ARBA" id="ARBA00004651"/>
    </source>
</evidence>
<dbReference type="GO" id="GO:0015421">
    <property type="term" value="F:ABC-type oligopeptide transporter activity"/>
    <property type="evidence" value="ECO:0007669"/>
    <property type="project" value="TreeGrafter"/>
</dbReference>
<evidence type="ECO:0000313" key="11">
    <source>
        <dbReference type="Proteomes" id="UP000278632"/>
    </source>
</evidence>
<keyword evidence="4" id="KW-0067">ATP-binding</keyword>
<dbReference type="InterPro" id="IPR039421">
    <property type="entry name" value="Type_1_exporter"/>
</dbReference>
<comment type="caution">
    <text evidence="10">The sequence shown here is derived from an EMBL/GenBank/DDBJ whole genome shotgun (WGS) entry which is preliminary data.</text>
</comment>
<dbReference type="PROSITE" id="PS50929">
    <property type="entry name" value="ABC_TM1F"/>
    <property type="match status" value="1"/>
</dbReference>